<dbReference type="PANTHER" id="PTHR43215">
    <property type="entry name" value="RADIAL SPOKE HEAD 1 HOMOLOG"/>
    <property type="match status" value="1"/>
</dbReference>
<keyword evidence="2" id="KW-0812">Transmembrane</keyword>
<comment type="caution">
    <text evidence="3">The sequence shown here is derived from an EMBL/GenBank/DDBJ whole genome shotgun (WGS) entry which is preliminary data.</text>
</comment>
<reference evidence="3" key="1">
    <citation type="journal article" date="2020" name="bioRxiv">
        <title>Comparative genomics of Chlamydomonas.</title>
        <authorList>
            <person name="Craig R.J."/>
            <person name="Hasan A.R."/>
            <person name="Ness R.W."/>
            <person name="Keightley P.D."/>
        </authorList>
    </citation>
    <scope>NUCLEOTIDE SEQUENCE</scope>
    <source>
        <strain evidence="3">SAG 7.73</strain>
    </source>
</reference>
<dbReference type="OrthoDB" id="270720at2759"/>
<gene>
    <name evidence="3" type="ORF">HXX76_010755</name>
</gene>
<keyword evidence="2" id="KW-0472">Membrane</keyword>
<accession>A0A835VVK4</accession>
<sequence length="268" mass="26870">MELAEPLVQAATRLAESCTLLAIGYNLRQAGVLRASDGETALKLATTLTLPSAILQALANGPALGGGTLSLVGVAAVCMGAQVAAAWLHAMHRPKRERAVLAGASTGLALPLLGYPLVDCFLGGGGGVAAGAAAAAGAAGAGAAGVGAAAATATGVAALQCVAVVDVLNHIAVWVGSYLLSAGAGPAFPESFKHEDGGDYRGQWRGMKKEGLGVYAYASGARYEGEWRNNVKEGRGVYYFPKQRNQRRYAAAGNSAAAAWPPVPAAAG</sequence>
<keyword evidence="1" id="KW-0677">Repeat</keyword>
<dbReference type="Gene3D" id="2.20.110.10">
    <property type="entry name" value="Histone H3 K4-specific methyltransferase SET7/9 N-terminal domain"/>
    <property type="match status" value="1"/>
</dbReference>
<dbReference type="Pfam" id="PF02493">
    <property type="entry name" value="MORN"/>
    <property type="match status" value="2"/>
</dbReference>
<dbReference type="InterPro" id="IPR003409">
    <property type="entry name" value="MORN"/>
</dbReference>
<evidence type="ECO:0000313" key="4">
    <source>
        <dbReference type="Proteomes" id="UP000650467"/>
    </source>
</evidence>
<keyword evidence="2" id="KW-1133">Transmembrane helix</keyword>
<keyword evidence="4" id="KW-1185">Reference proteome</keyword>
<evidence type="ECO:0000313" key="3">
    <source>
        <dbReference type="EMBL" id="KAG2429520.1"/>
    </source>
</evidence>
<protein>
    <submittedName>
        <fullName evidence="3">Uncharacterized protein</fullName>
    </submittedName>
</protein>
<dbReference type="EMBL" id="JAEHOC010000030">
    <property type="protein sequence ID" value="KAG2429520.1"/>
    <property type="molecule type" value="Genomic_DNA"/>
</dbReference>
<dbReference type="Proteomes" id="UP000650467">
    <property type="component" value="Unassembled WGS sequence"/>
</dbReference>
<evidence type="ECO:0000256" key="1">
    <source>
        <dbReference type="ARBA" id="ARBA00022737"/>
    </source>
</evidence>
<dbReference type="SMART" id="SM00698">
    <property type="entry name" value="MORN"/>
    <property type="match status" value="2"/>
</dbReference>
<dbReference type="GO" id="GO:0016020">
    <property type="term" value="C:membrane"/>
    <property type="evidence" value="ECO:0007669"/>
    <property type="project" value="UniProtKB-ARBA"/>
</dbReference>
<proteinExistence type="predicted"/>
<dbReference type="SUPFAM" id="SSF82185">
    <property type="entry name" value="Histone H3 K4-specific methyltransferase SET7/9 N-terminal domain"/>
    <property type="match status" value="1"/>
</dbReference>
<organism evidence="3 4">
    <name type="scientific">Chlamydomonas incerta</name>
    <dbReference type="NCBI Taxonomy" id="51695"/>
    <lineage>
        <taxon>Eukaryota</taxon>
        <taxon>Viridiplantae</taxon>
        <taxon>Chlorophyta</taxon>
        <taxon>core chlorophytes</taxon>
        <taxon>Chlorophyceae</taxon>
        <taxon>CS clade</taxon>
        <taxon>Chlamydomonadales</taxon>
        <taxon>Chlamydomonadaceae</taxon>
        <taxon>Chlamydomonas</taxon>
    </lineage>
</organism>
<feature type="transmembrane region" description="Helical" evidence="2">
    <location>
        <begin position="100"/>
        <end position="118"/>
    </location>
</feature>
<dbReference type="PANTHER" id="PTHR43215:SF14">
    <property type="entry name" value="RADIAL SPOKE HEAD 1 HOMOLOG"/>
    <property type="match status" value="1"/>
</dbReference>
<feature type="transmembrane region" description="Helical" evidence="2">
    <location>
        <begin position="68"/>
        <end position="88"/>
    </location>
</feature>
<name>A0A835VVK4_CHLIN</name>
<dbReference type="AlphaFoldDB" id="A0A835VVK4"/>
<evidence type="ECO:0000256" key="2">
    <source>
        <dbReference type="SAM" id="Phobius"/>
    </source>
</evidence>